<organism evidence="1 2">
    <name type="scientific">Scortum barcoo</name>
    <name type="common">barcoo grunter</name>
    <dbReference type="NCBI Taxonomy" id="214431"/>
    <lineage>
        <taxon>Eukaryota</taxon>
        <taxon>Metazoa</taxon>
        <taxon>Chordata</taxon>
        <taxon>Craniata</taxon>
        <taxon>Vertebrata</taxon>
        <taxon>Euteleostomi</taxon>
        <taxon>Actinopterygii</taxon>
        <taxon>Neopterygii</taxon>
        <taxon>Teleostei</taxon>
        <taxon>Neoteleostei</taxon>
        <taxon>Acanthomorphata</taxon>
        <taxon>Eupercaria</taxon>
        <taxon>Centrarchiformes</taxon>
        <taxon>Terapontoidei</taxon>
        <taxon>Terapontidae</taxon>
        <taxon>Scortum</taxon>
    </lineage>
</organism>
<reference evidence="1" key="1">
    <citation type="submission" date="2022-04" db="EMBL/GenBank/DDBJ databases">
        <title>Jade perch genome.</title>
        <authorList>
            <person name="Chao B."/>
        </authorList>
    </citation>
    <scope>NUCLEOTIDE SEQUENCE</scope>
    <source>
        <strain evidence="1">CB-2022</strain>
    </source>
</reference>
<accession>A0ACB8VB83</accession>
<gene>
    <name evidence="1" type="ORF">L3Q82_019345</name>
</gene>
<keyword evidence="2" id="KW-1185">Reference proteome</keyword>
<proteinExistence type="predicted"/>
<comment type="caution">
    <text evidence="1">The sequence shown here is derived from an EMBL/GenBank/DDBJ whole genome shotgun (WGS) entry which is preliminary data.</text>
</comment>
<dbReference type="Proteomes" id="UP000831701">
    <property type="component" value="Chromosome 23"/>
</dbReference>
<evidence type="ECO:0000313" key="2">
    <source>
        <dbReference type="Proteomes" id="UP000831701"/>
    </source>
</evidence>
<dbReference type="EMBL" id="CM041553">
    <property type="protein sequence ID" value="KAI3352765.1"/>
    <property type="molecule type" value="Genomic_DNA"/>
</dbReference>
<name>A0ACB8VB83_9TELE</name>
<evidence type="ECO:0000313" key="1">
    <source>
        <dbReference type="EMBL" id="KAI3352765.1"/>
    </source>
</evidence>
<sequence length="1289" mass="135118">MGDFASPAAGPNGSIGSVVPGRGGGYQQAHAEQLEIERRETVSLYQRSLEQRAKKTAGGGSKQPQSKQPDPDSASSTEQRNNTLIALILPASLCLSQYLFNLCAIPLPLLPLSAFPSPLADTVDFSEETRSTDVYPALCCHKLFASVYHAKRWNSQDECGVAKIAKKNYISLKILSRFGSGVLQETVKRKLDSARSPLNGEQNGICDGGSYSPTAKRVRKEGSGGLDSLTGLPNNNNNNNVPPISPLHHQMDIKPILGGPNTSTGNNTTNSNGNHVGQASDELGKNGSSHLPDMKLNGSLDLEDSFSLLKDLKQEPLDDGGGMESSDPQSLSNQNKLFSDINLNDQEWQELIDELANTVPEDDMHDLFNEDFEDKKEAEFGRPANNQTPGPQEAAGNTTAPGGGAAPAAALPPPPQPPQGGPQVPMGSPQVRPSSSGPQFATTANGTPPQQPLQQSPAVAMASGSPLHNCVARSPQTPTQAQTQAVSRPGNGYMMNPGPGVSQAGTGPGATGVAPGGQPVGPVTPELSPAEQLKAMAQQRAKLLQQKQQQAANWSPAGAPTSPYNSGPFNQDKPNSPMMYPPQAFNTPQGPLVAGMAPNNGPKAPMNNYLPHNHMGMMGQQQPNSINQNTLSKQQQQQQQQQTAAMLSYNNTKPLSHFSGSGVDHIGQRMTPPMGGNNQVKNPMMPPYMGGGGGGGQGAGPGQTQGPIPGQTAHLSEEQKRMLLMKQKVLNQNMPYSAMQPHGQVRELSDIYFTIFNQCDLMGSVRYCLFHTGRGGRNDKAAGRVSGHNRVHLTSCPLLSACAGTRCGGYITTTGRHPASSSCWRSGLRGWSQPGVRSTSGLRGQPAAGHAMMKQMMAIEQGKMVQMHMMEQQKQQLLREQRQQQQQQQQLLAEQLQQQQHLPRQMGQRNPYPQVNQYQGPPQDLASRSQALQSIRATRLLQQQQQQQSQQQMVQMSSVQSQGGSVGPQTDMGLPYGNQGSNQGSLYGINPSMSQMIHQQQHQSQSVQASMGLPPQHNPAGGPPRQAGAGPGVGGMPGGPGGGGAGGYGGQGMLMNSMTQQPLKGPPNAKAQAQRLQSMLGAGGGGGGMAAGGWPQQQGQTMQTMGGAVGRTTGGGGGDMVGFSSAQGYGMQPGQPPRMAKQHFQGPGQGMNQGMDPRVGNPAAGMGSPMMGPHMGGQPRTNQPRPMVMNQGMNQGVMGQGMTGMGGFGPGPGGPGIGAGGGGGGPYGPGGVGVGGQPPGYQRTANQDMSSYGYGGGPSAGGAFGLGDGSGAELDSSDVWMEEFLQFKH</sequence>
<protein>
    <submittedName>
        <fullName evidence="1">Uncharacterized protein</fullName>
    </submittedName>
</protein>